<gene>
    <name evidence="9" type="ORF">DFJ69_0880</name>
</gene>
<keyword evidence="4 7" id="KW-1133">Transmembrane helix</keyword>
<dbReference type="GO" id="GO:0009061">
    <property type="term" value="P:anaerobic respiration"/>
    <property type="evidence" value="ECO:0007669"/>
    <property type="project" value="TreeGrafter"/>
</dbReference>
<keyword evidence="3 7" id="KW-0812">Transmembrane</keyword>
<comment type="caution">
    <text evidence="9">The sequence shown here is derived from an EMBL/GenBank/DDBJ whole genome shotgun (WGS) entry which is preliminary data.</text>
</comment>
<evidence type="ECO:0000256" key="7">
    <source>
        <dbReference type="SAM" id="Phobius"/>
    </source>
</evidence>
<protein>
    <submittedName>
        <fullName evidence="9">Formate dehydrogenase subunit gamma</fullName>
    </submittedName>
</protein>
<dbReference type="EMBL" id="QTTT01000001">
    <property type="protein sequence ID" value="REE95490.1"/>
    <property type="molecule type" value="Genomic_DNA"/>
</dbReference>
<organism evidence="9 10">
    <name type="scientific">Thermomonospora umbrina</name>
    <dbReference type="NCBI Taxonomy" id="111806"/>
    <lineage>
        <taxon>Bacteria</taxon>
        <taxon>Bacillati</taxon>
        <taxon>Actinomycetota</taxon>
        <taxon>Actinomycetes</taxon>
        <taxon>Streptosporangiales</taxon>
        <taxon>Thermomonosporaceae</taxon>
        <taxon>Thermomonospora</taxon>
    </lineage>
</organism>
<dbReference type="OrthoDB" id="3681708at2"/>
<dbReference type="Pfam" id="PF01292">
    <property type="entry name" value="Ni_hydr_CYTB"/>
    <property type="match status" value="1"/>
</dbReference>
<dbReference type="InterPro" id="IPR011577">
    <property type="entry name" value="Cyt_b561_bac/Ni-Hgenase"/>
</dbReference>
<proteinExistence type="predicted"/>
<evidence type="ECO:0000256" key="2">
    <source>
        <dbReference type="ARBA" id="ARBA00022475"/>
    </source>
</evidence>
<accession>A0A3D9SM57</accession>
<dbReference type="GO" id="GO:0009326">
    <property type="term" value="C:formate dehydrogenase complex"/>
    <property type="evidence" value="ECO:0007669"/>
    <property type="project" value="TreeGrafter"/>
</dbReference>
<name>A0A3D9SM57_9ACTN</name>
<dbReference type="PROSITE" id="PS51257">
    <property type="entry name" value="PROKAR_LIPOPROTEIN"/>
    <property type="match status" value="1"/>
</dbReference>
<evidence type="ECO:0000259" key="8">
    <source>
        <dbReference type="Pfam" id="PF01292"/>
    </source>
</evidence>
<dbReference type="PANTHER" id="PTHR30074">
    <property type="entry name" value="FORMATE DEHYDROGENASE, NITRATE-INDUCIBLE, CYTOCHROME B556 FDN SUBUNIT"/>
    <property type="match status" value="1"/>
</dbReference>
<dbReference type="RefSeq" id="WP_116021282.1">
    <property type="nucleotide sequence ID" value="NZ_QTTT01000001.1"/>
</dbReference>
<keyword evidence="10" id="KW-1185">Reference proteome</keyword>
<evidence type="ECO:0000313" key="9">
    <source>
        <dbReference type="EMBL" id="REE95490.1"/>
    </source>
</evidence>
<feature type="domain" description="Cytochrome b561 bacterial/Ni-hydrogenase" evidence="8">
    <location>
        <begin position="9"/>
        <end position="184"/>
    </location>
</feature>
<feature type="transmembrane region" description="Helical" evidence="7">
    <location>
        <begin position="20"/>
        <end position="38"/>
    </location>
</feature>
<dbReference type="PANTHER" id="PTHR30074:SF6">
    <property type="entry name" value="FORMATE DEHYDROGENASE GAMMA SUBUNIT"/>
    <property type="match status" value="1"/>
</dbReference>
<dbReference type="Proteomes" id="UP000256661">
    <property type="component" value="Unassembled WGS sequence"/>
</dbReference>
<dbReference type="GO" id="GO:0015944">
    <property type="term" value="P:formate oxidation"/>
    <property type="evidence" value="ECO:0007669"/>
    <property type="project" value="TreeGrafter"/>
</dbReference>
<dbReference type="AlphaFoldDB" id="A0A3D9SM57"/>
<dbReference type="GO" id="GO:0009055">
    <property type="term" value="F:electron transfer activity"/>
    <property type="evidence" value="ECO:0007669"/>
    <property type="project" value="InterPro"/>
</dbReference>
<dbReference type="GO" id="GO:0005886">
    <property type="term" value="C:plasma membrane"/>
    <property type="evidence" value="ECO:0007669"/>
    <property type="project" value="UniProtKB-SubCell"/>
</dbReference>
<dbReference type="GO" id="GO:0036397">
    <property type="term" value="F:formate dehydrogenase (quinone) activity"/>
    <property type="evidence" value="ECO:0007669"/>
    <property type="project" value="TreeGrafter"/>
</dbReference>
<evidence type="ECO:0000256" key="6">
    <source>
        <dbReference type="SAM" id="MobiDB-lite"/>
    </source>
</evidence>
<dbReference type="SUPFAM" id="SSF81342">
    <property type="entry name" value="Transmembrane di-heme cytochromes"/>
    <property type="match status" value="1"/>
</dbReference>
<evidence type="ECO:0000256" key="5">
    <source>
        <dbReference type="ARBA" id="ARBA00023136"/>
    </source>
</evidence>
<dbReference type="Gene3D" id="1.20.950.20">
    <property type="entry name" value="Transmembrane di-heme cytochromes, Chain C"/>
    <property type="match status" value="1"/>
</dbReference>
<feature type="compositionally biased region" description="Polar residues" evidence="6">
    <location>
        <begin position="221"/>
        <end position="230"/>
    </location>
</feature>
<keyword evidence="5 7" id="KW-0472">Membrane</keyword>
<feature type="transmembrane region" description="Helical" evidence="7">
    <location>
        <begin position="118"/>
        <end position="137"/>
    </location>
</feature>
<keyword evidence="2" id="KW-1003">Cell membrane</keyword>
<evidence type="ECO:0000256" key="4">
    <source>
        <dbReference type="ARBA" id="ARBA00022989"/>
    </source>
</evidence>
<feature type="transmembrane region" description="Helical" evidence="7">
    <location>
        <begin position="53"/>
        <end position="74"/>
    </location>
</feature>
<sequence>MSRPEPLTRFTGGQRAVHHATAVLMLVCLGTAACLYVPDLSTLVGRRSLMRTVHIWCGFALPVPVLLGWLSRAFREDVRRLNRFEARDREWLRRADRRAVADGRGILPVGKFNAGQKLNAAFVAGSILVMLGTGTMLTFPDPWSDDWRTGATFVHDWLTIAVLAVVLGHLWYALRDPGAMGAMWHGRVGRDWAARHHAGWLDESGDALVKAPDPEPERSVKSGNPDSANP</sequence>
<evidence type="ECO:0000313" key="10">
    <source>
        <dbReference type="Proteomes" id="UP000256661"/>
    </source>
</evidence>
<dbReference type="GO" id="GO:0022904">
    <property type="term" value="P:respiratory electron transport chain"/>
    <property type="evidence" value="ECO:0007669"/>
    <property type="project" value="InterPro"/>
</dbReference>
<dbReference type="InterPro" id="IPR016174">
    <property type="entry name" value="Di-haem_cyt_TM"/>
</dbReference>
<feature type="region of interest" description="Disordered" evidence="6">
    <location>
        <begin position="205"/>
        <end position="230"/>
    </location>
</feature>
<reference evidence="9 10" key="1">
    <citation type="submission" date="2018-08" db="EMBL/GenBank/DDBJ databases">
        <title>Sequencing the genomes of 1000 actinobacteria strains.</title>
        <authorList>
            <person name="Klenk H.-P."/>
        </authorList>
    </citation>
    <scope>NUCLEOTIDE SEQUENCE [LARGE SCALE GENOMIC DNA]</scope>
    <source>
        <strain evidence="9 10">DSM 43927</strain>
    </source>
</reference>
<feature type="transmembrane region" description="Helical" evidence="7">
    <location>
        <begin position="157"/>
        <end position="174"/>
    </location>
</feature>
<comment type="subcellular location">
    <subcellularLocation>
        <location evidence="1">Cell membrane</location>
        <topology evidence="1">Multi-pass membrane protein</topology>
    </subcellularLocation>
</comment>
<evidence type="ECO:0000256" key="3">
    <source>
        <dbReference type="ARBA" id="ARBA00022692"/>
    </source>
</evidence>
<dbReference type="InterPro" id="IPR051817">
    <property type="entry name" value="FDH_cytochrome_b556_subunit"/>
</dbReference>
<evidence type="ECO:0000256" key="1">
    <source>
        <dbReference type="ARBA" id="ARBA00004651"/>
    </source>
</evidence>